<dbReference type="AlphaFoldDB" id="A0A934V187"/>
<protein>
    <submittedName>
        <fullName evidence="6">Isoprenylcysteine carboxylmethyltransferase family protein</fullName>
    </submittedName>
</protein>
<keyword evidence="4 5" id="KW-0472">Membrane</keyword>
<reference evidence="6" key="2">
    <citation type="journal article" date="2020" name="Microorganisms">
        <title>Osmotic Adaptation and Compatible Solute Biosynthesis of Phototrophic Bacteria as Revealed from Genome Analyses.</title>
        <authorList>
            <person name="Imhoff J.F."/>
            <person name="Rahn T."/>
            <person name="Kunzel S."/>
            <person name="Keller A."/>
            <person name="Neulinger S.C."/>
        </authorList>
    </citation>
    <scope>NUCLEOTIDE SEQUENCE</scope>
    <source>
        <strain evidence="6">DSM 9154</strain>
    </source>
</reference>
<keyword evidence="2 5" id="KW-0812">Transmembrane</keyword>
<evidence type="ECO:0000313" key="6">
    <source>
        <dbReference type="EMBL" id="MBK1698365.1"/>
    </source>
</evidence>
<feature type="transmembrane region" description="Helical" evidence="5">
    <location>
        <begin position="49"/>
        <end position="69"/>
    </location>
</feature>
<evidence type="ECO:0000256" key="4">
    <source>
        <dbReference type="ARBA" id="ARBA00023136"/>
    </source>
</evidence>
<evidence type="ECO:0000256" key="5">
    <source>
        <dbReference type="SAM" id="Phobius"/>
    </source>
</evidence>
<organism evidence="6 7">
    <name type="scientific">Rhodovibrio salinarum</name>
    <dbReference type="NCBI Taxonomy" id="1087"/>
    <lineage>
        <taxon>Bacteria</taxon>
        <taxon>Pseudomonadati</taxon>
        <taxon>Pseudomonadota</taxon>
        <taxon>Alphaproteobacteria</taxon>
        <taxon>Rhodospirillales</taxon>
        <taxon>Rhodovibrionaceae</taxon>
        <taxon>Rhodovibrio</taxon>
    </lineage>
</organism>
<evidence type="ECO:0000313" key="7">
    <source>
        <dbReference type="Proteomes" id="UP000778970"/>
    </source>
</evidence>
<evidence type="ECO:0000256" key="2">
    <source>
        <dbReference type="ARBA" id="ARBA00022692"/>
    </source>
</evidence>
<dbReference type="Gene3D" id="1.20.120.1630">
    <property type="match status" value="1"/>
</dbReference>
<comment type="caution">
    <text evidence="6">The sequence shown here is derived from an EMBL/GenBank/DDBJ whole genome shotgun (WGS) entry which is preliminary data.</text>
</comment>
<keyword evidence="3 5" id="KW-1133">Transmembrane helix</keyword>
<dbReference type="RefSeq" id="WP_027288378.1">
    <property type="nucleotide sequence ID" value="NZ_NRRE01000027.1"/>
</dbReference>
<feature type="transmembrane region" description="Helical" evidence="5">
    <location>
        <begin position="18"/>
        <end position="37"/>
    </location>
</feature>
<comment type="subcellular location">
    <subcellularLocation>
        <location evidence="1">Endomembrane system</location>
        <topology evidence="1">Multi-pass membrane protein</topology>
    </subcellularLocation>
</comment>
<gene>
    <name evidence="6" type="ORF">CKO21_14045</name>
</gene>
<dbReference type="GO" id="GO:0016740">
    <property type="term" value="F:transferase activity"/>
    <property type="evidence" value="ECO:0007669"/>
    <property type="project" value="UniProtKB-ARBA"/>
</dbReference>
<reference evidence="6" key="1">
    <citation type="submission" date="2017-08" db="EMBL/GenBank/DDBJ databases">
        <authorList>
            <person name="Imhoff J.F."/>
            <person name="Rahn T."/>
            <person name="Kuenzel S."/>
            <person name="Neulinger S.C."/>
        </authorList>
    </citation>
    <scope>NUCLEOTIDE SEQUENCE</scope>
    <source>
        <strain evidence="6">DSM 9154</strain>
    </source>
</reference>
<dbReference type="Pfam" id="PF04191">
    <property type="entry name" value="PEMT"/>
    <property type="match status" value="1"/>
</dbReference>
<feature type="transmembrane region" description="Helical" evidence="5">
    <location>
        <begin position="90"/>
        <end position="122"/>
    </location>
</feature>
<proteinExistence type="predicted"/>
<dbReference type="InterPro" id="IPR007318">
    <property type="entry name" value="Phopholipid_MeTrfase"/>
</dbReference>
<accession>A0A934V187</accession>
<dbReference type="PANTHER" id="PTHR12714:SF9">
    <property type="entry name" value="PROTEIN-S-ISOPRENYLCYSTEINE O-METHYLTRANSFERASE"/>
    <property type="match status" value="1"/>
</dbReference>
<name>A0A934V187_9PROT</name>
<dbReference type="PANTHER" id="PTHR12714">
    <property type="entry name" value="PROTEIN-S ISOPRENYLCYSTEINE O-METHYLTRANSFERASE"/>
    <property type="match status" value="1"/>
</dbReference>
<evidence type="ECO:0000256" key="3">
    <source>
        <dbReference type="ARBA" id="ARBA00022989"/>
    </source>
</evidence>
<dbReference type="EMBL" id="NRRE01000027">
    <property type="protein sequence ID" value="MBK1698365.1"/>
    <property type="molecule type" value="Genomic_DNA"/>
</dbReference>
<dbReference type="Proteomes" id="UP000778970">
    <property type="component" value="Unassembled WGS sequence"/>
</dbReference>
<dbReference type="GO" id="GO:0012505">
    <property type="term" value="C:endomembrane system"/>
    <property type="evidence" value="ECO:0007669"/>
    <property type="project" value="UniProtKB-SubCell"/>
</dbReference>
<sequence length="207" mass="22617">MKGEASRLSKLQHARKRALWLVAASFNAAFLASVPAWTAEGPSEQTIEIAGFAVIALAVLGRTWCTLYIGGRKKRTLVTEGPYSLSRNPLYVFSVMGAFGIGATSGSIVMGALLAAAAAAILDIVIRREEAYLTEHFPVAYLEYMRSVPRWLSPDAHWHDAETVEVRPRLLLITLRDASLMLLALPVAEGIEALHRLGYLPVLLHLP</sequence>
<keyword evidence="7" id="KW-1185">Reference proteome</keyword>
<evidence type="ECO:0000256" key="1">
    <source>
        <dbReference type="ARBA" id="ARBA00004127"/>
    </source>
</evidence>